<dbReference type="InterPro" id="IPR008271">
    <property type="entry name" value="Ser/Thr_kinase_AS"/>
</dbReference>
<keyword evidence="12" id="KW-0472">Membrane</keyword>
<organism evidence="17 18">
    <name type="scientific">Mycolicibacterium arabiense</name>
    <dbReference type="NCBI Taxonomy" id="1286181"/>
    <lineage>
        <taxon>Bacteria</taxon>
        <taxon>Bacillati</taxon>
        <taxon>Actinomycetota</taxon>
        <taxon>Actinomycetes</taxon>
        <taxon>Mycobacteriales</taxon>
        <taxon>Mycobacteriaceae</taxon>
        <taxon>Mycolicibacterium</taxon>
    </lineage>
</organism>
<dbReference type="Gene3D" id="3.40.50.1980">
    <property type="entry name" value="Nitrogenase molybdenum iron protein domain"/>
    <property type="match status" value="2"/>
</dbReference>
<keyword evidence="4" id="KW-0723">Serine/threonine-protein kinase</keyword>
<dbReference type="SUPFAM" id="SSF53807">
    <property type="entry name" value="Helical backbone' metal receptor"/>
    <property type="match status" value="1"/>
</dbReference>
<evidence type="ECO:0000256" key="9">
    <source>
        <dbReference type="ARBA" id="ARBA00022777"/>
    </source>
</evidence>
<evidence type="ECO:0000256" key="2">
    <source>
        <dbReference type="ARBA" id="ARBA00012513"/>
    </source>
</evidence>
<evidence type="ECO:0000256" key="15">
    <source>
        <dbReference type="SAM" id="MobiDB-lite"/>
    </source>
</evidence>
<keyword evidence="9" id="KW-0418">Kinase</keyword>
<evidence type="ECO:0000256" key="4">
    <source>
        <dbReference type="ARBA" id="ARBA00022527"/>
    </source>
</evidence>
<evidence type="ECO:0000256" key="3">
    <source>
        <dbReference type="ARBA" id="ARBA00022475"/>
    </source>
</evidence>
<name>A0A7I7RS28_9MYCO</name>
<dbReference type="PANTHER" id="PTHR43289:SF6">
    <property type="entry name" value="SERINE_THREONINE-PROTEIN KINASE NEKL-3"/>
    <property type="match status" value="1"/>
</dbReference>
<dbReference type="FunFam" id="3.30.200.20:FF:000035">
    <property type="entry name" value="Serine/threonine protein kinase Stk1"/>
    <property type="match status" value="1"/>
</dbReference>
<keyword evidence="5" id="KW-0597">Phosphoprotein</keyword>
<comment type="subcellular location">
    <subcellularLocation>
        <location evidence="1">Cell membrane</location>
        <topology evidence="1">Single-pass membrane protein</topology>
    </subcellularLocation>
</comment>
<dbReference type="PROSITE" id="PS50011">
    <property type="entry name" value="PROTEIN_KINASE_DOM"/>
    <property type="match status" value="1"/>
</dbReference>
<comment type="catalytic activity">
    <reaction evidence="13">
        <text>L-threonyl-[protein] + ATP = O-phospho-L-threonyl-[protein] + ADP + H(+)</text>
        <dbReference type="Rhea" id="RHEA:46608"/>
        <dbReference type="Rhea" id="RHEA-COMP:11060"/>
        <dbReference type="Rhea" id="RHEA-COMP:11605"/>
        <dbReference type="ChEBI" id="CHEBI:15378"/>
        <dbReference type="ChEBI" id="CHEBI:30013"/>
        <dbReference type="ChEBI" id="CHEBI:30616"/>
        <dbReference type="ChEBI" id="CHEBI:61977"/>
        <dbReference type="ChEBI" id="CHEBI:456216"/>
        <dbReference type="EC" id="2.7.11.1"/>
    </reaction>
</comment>
<dbReference type="SMART" id="SM00220">
    <property type="entry name" value="S_TKc"/>
    <property type="match status" value="1"/>
</dbReference>
<feature type="domain" description="Protein kinase" evidence="16">
    <location>
        <begin position="12"/>
        <end position="272"/>
    </location>
</feature>
<evidence type="ECO:0000256" key="5">
    <source>
        <dbReference type="ARBA" id="ARBA00022553"/>
    </source>
</evidence>
<dbReference type="PROSITE" id="PS00108">
    <property type="entry name" value="PROTEIN_KINASE_ST"/>
    <property type="match status" value="1"/>
</dbReference>
<accession>A0A7I7RS28</accession>
<evidence type="ECO:0000256" key="7">
    <source>
        <dbReference type="ARBA" id="ARBA00022692"/>
    </source>
</evidence>
<proteinExistence type="predicted"/>
<evidence type="ECO:0000259" key="16">
    <source>
        <dbReference type="PROSITE" id="PS50011"/>
    </source>
</evidence>
<keyword evidence="17" id="KW-0614">Plasmid</keyword>
<keyword evidence="11" id="KW-1133">Transmembrane helix</keyword>
<dbReference type="SUPFAM" id="SSF56112">
    <property type="entry name" value="Protein kinase-like (PK-like)"/>
    <property type="match status" value="1"/>
</dbReference>
<feature type="region of interest" description="Disordered" evidence="15">
    <location>
        <begin position="285"/>
        <end position="361"/>
    </location>
</feature>
<dbReference type="PANTHER" id="PTHR43289">
    <property type="entry name" value="MITOGEN-ACTIVATED PROTEIN KINASE KINASE KINASE 20-RELATED"/>
    <property type="match status" value="1"/>
</dbReference>
<evidence type="ECO:0000313" key="18">
    <source>
        <dbReference type="Proteomes" id="UP000467428"/>
    </source>
</evidence>
<dbReference type="GO" id="GO:0004674">
    <property type="term" value="F:protein serine/threonine kinase activity"/>
    <property type="evidence" value="ECO:0007669"/>
    <property type="project" value="UniProtKB-KW"/>
</dbReference>
<evidence type="ECO:0000256" key="8">
    <source>
        <dbReference type="ARBA" id="ARBA00022741"/>
    </source>
</evidence>
<keyword evidence="3" id="KW-1003">Cell membrane</keyword>
<keyword evidence="10" id="KW-0067">ATP-binding</keyword>
<evidence type="ECO:0000256" key="13">
    <source>
        <dbReference type="ARBA" id="ARBA00047899"/>
    </source>
</evidence>
<keyword evidence="6" id="KW-0808">Transferase</keyword>
<feature type="compositionally biased region" description="Low complexity" evidence="15">
    <location>
        <begin position="304"/>
        <end position="323"/>
    </location>
</feature>
<evidence type="ECO:0000256" key="10">
    <source>
        <dbReference type="ARBA" id="ARBA00022840"/>
    </source>
</evidence>
<keyword evidence="7" id="KW-0812">Transmembrane</keyword>
<comment type="catalytic activity">
    <reaction evidence="14">
        <text>L-seryl-[protein] + ATP = O-phospho-L-seryl-[protein] + ADP + H(+)</text>
        <dbReference type="Rhea" id="RHEA:17989"/>
        <dbReference type="Rhea" id="RHEA-COMP:9863"/>
        <dbReference type="Rhea" id="RHEA-COMP:11604"/>
        <dbReference type="ChEBI" id="CHEBI:15378"/>
        <dbReference type="ChEBI" id="CHEBI:29999"/>
        <dbReference type="ChEBI" id="CHEBI:30616"/>
        <dbReference type="ChEBI" id="CHEBI:83421"/>
        <dbReference type="ChEBI" id="CHEBI:456216"/>
        <dbReference type="EC" id="2.7.11.1"/>
    </reaction>
</comment>
<dbReference type="AlphaFoldDB" id="A0A7I7RS28"/>
<evidence type="ECO:0000256" key="6">
    <source>
        <dbReference type="ARBA" id="ARBA00022679"/>
    </source>
</evidence>
<evidence type="ECO:0000256" key="14">
    <source>
        <dbReference type="ARBA" id="ARBA00048679"/>
    </source>
</evidence>
<sequence>MTLHPGDVVGGYTIEGVIGHGGMGTVYRARHPALPRSDALKVLSAELSRDEHFRARFEREAELAASLDHPNIVTIHNRGETDGQLWIAMQYVAGSDADNEIKNHRMTPERAVHIIGEVARALDYAHRRHLLHRDIKPANFLLAPNDERVFLADFGIARALDEAVNLTQTGTVMASIAFASPEALAGEEIDHRSDVYSLGCSLYRMLTGNSPFGGRSGGMAAIAAAHMVEPPPRATDSVPNLPTAFDAVIAQAMAKYPAQRFQTAGELAQAAVRALDETTNAVRVAPAPARGPGWPGDHTPPRWPTQATGPTGPTRPTQATGPTTPTPYSPGPTPPPSGHGPGWSTGPTSPPHVTGHKPVPLKRRRRPMIAAALAAVVLIVAGTSYALWPKDSAPAYAAQTLVHEHGQATLTEQPRAVIAAGPGDADAVLSLDVQPVAIVAPGGELPSWEKDLITGDVRVLPTADAAALAGAQSDLILDTGEIDGATYRALSDVATTITRPQDASDWTWQTQLQWTARILGHEQRAKDLIDKAAAAQADLRSQHPVFDGKSVEVVLVTDDGVSIASPTSPAARYLQGLGFRYPAKPAITSTDGADMQPVADPEQLNLTPTDVRIVLRTDRTAGNGSYNGLPQPFSAYRGATIIVDDPAAITALQSPGYAAVNYLNTGLVNALARQVR</sequence>
<dbReference type="InterPro" id="IPR000719">
    <property type="entry name" value="Prot_kinase_dom"/>
</dbReference>
<geneLocation type="plasmid" evidence="17">
    <name>pJCM18538</name>
</geneLocation>
<evidence type="ECO:0000313" key="17">
    <source>
        <dbReference type="EMBL" id="BBY46846.1"/>
    </source>
</evidence>
<protein>
    <recommendedName>
        <fullName evidence="2">non-specific serine/threonine protein kinase</fullName>
        <ecNumber evidence="2">2.7.11.1</ecNumber>
    </recommendedName>
</protein>
<keyword evidence="8" id="KW-0547">Nucleotide-binding</keyword>
<dbReference type="EC" id="2.7.11.1" evidence="2"/>
<dbReference type="Proteomes" id="UP000467428">
    <property type="component" value="Plasmid pJCM18538"/>
</dbReference>
<dbReference type="CDD" id="cd14014">
    <property type="entry name" value="STKc_PknB_like"/>
    <property type="match status" value="1"/>
</dbReference>
<dbReference type="EMBL" id="AP022592">
    <property type="protein sequence ID" value="BBY46846.1"/>
    <property type="molecule type" value="Genomic_DNA"/>
</dbReference>
<dbReference type="GO" id="GO:0005886">
    <property type="term" value="C:plasma membrane"/>
    <property type="evidence" value="ECO:0007669"/>
    <property type="project" value="UniProtKB-SubCell"/>
</dbReference>
<dbReference type="RefSeq" id="WP_163916484.1">
    <property type="nucleotide sequence ID" value="NZ_AP022592.1"/>
</dbReference>
<dbReference type="FunFam" id="1.10.510.10:FF:000021">
    <property type="entry name" value="Serine/threonine protein kinase"/>
    <property type="match status" value="1"/>
</dbReference>
<dbReference type="GO" id="GO:0005524">
    <property type="term" value="F:ATP binding"/>
    <property type="evidence" value="ECO:0007669"/>
    <property type="project" value="UniProtKB-KW"/>
</dbReference>
<evidence type="ECO:0000256" key="12">
    <source>
        <dbReference type="ARBA" id="ARBA00023136"/>
    </source>
</evidence>
<dbReference type="Pfam" id="PF00069">
    <property type="entry name" value="Pkinase"/>
    <property type="match status" value="1"/>
</dbReference>
<reference evidence="17 18" key="1">
    <citation type="journal article" date="2019" name="Emerg. Microbes Infect.">
        <title>Comprehensive subspecies identification of 175 nontuberculous mycobacteria species based on 7547 genomic profiles.</title>
        <authorList>
            <person name="Matsumoto Y."/>
            <person name="Kinjo T."/>
            <person name="Motooka D."/>
            <person name="Nabeya D."/>
            <person name="Jung N."/>
            <person name="Uechi K."/>
            <person name="Horii T."/>
            <person name="Iida T."/>
            <person name="Fujita J."/>
            <person name="Nakamura S."/>
        </authorList>
    </citation>
    <scope>NUCLEOTIDE SEQUENCE [LARGE SCALE GENOMIC DNA]</scope>
    <source>
        <strain evidence="17 18">JCM 18538</strain>
        <plasmid evidence="17">pJCM18538</plasmid>
    </source>
</reference>
<dbReference type="Gene3D" id="1.10.510.10">
    <property type="entry name" value="Transferase(Phosphotransferase) domain 1"/>
    <property type="match status" value="1"/>
</dbReference>
<dbReference type="Gene3D" id="3.30.200.20">
    <property type="entry name" value="Phosphorylase Kinase, domain 1"/>
    <property type="match status" value="1"/>
</dbReference>
<dbReference type="KEGG" id="marz:MARA_02760"/>
<dbReference type="GO" id="GO:0045717">
    <property type="term" value="P:negative regulation of fatty acid biosynthetic process"/>
    <property type="evidence" value="ECO:0007669"/>
    <property type="project" value="UniProtKB-ARBA"/>
</dbReference>
<evidence type="ECO:0000256" key="11">
    <source>
        <dbReference type="ARBA" id="ARBA00022989"/>
    </source>
</evidence>
<feature type="compositionally biased region" description="Pro residues" evidence="15">
    <location>
        <begin position="324"/>
        <end position="338"/>
    </location>
</feature>
<evidence type="ECO:0000256" key="1">
    <source>
        <dbReference type="ARBA" id="ARBA00004162"/>
    </source>
</evidence>
<feature type="compositionally biased region" description="Low complexity" evidence="15">
    <location>
        <begin position="285"/>
        <end position="296"/>
    </location>
</feature>
<keyword evidence="18" id="KW-1185">Reference proteome</keyword>
<gene>
    <name evidence="17" type="ORF">MARA_02760</name>
</gene>
<dbReference type="InterPro" id="IPR011009">
    <property type="entry name" value="Kinase-like_dom_sf"/>
</dbReference>